<keyword evidence="4" id="KW-1185">Reference proteome</keyword>
<proteinExistence type="predicted"/>
<accession>A0A7X2ZSJ8</accession>
<dbReference type="InterPro" id="IPR001296">
    <property type="entry name" value="Glyco_trans_1"/>
</dbReference>
<dbReference type="Gene3D" id="3.40.50.2000">
    <property type="entry name" value="Glycogen Phosphorylase B"/>
    <property type="match status" value="2"/>
</dbReference>
<reference evidence="3 4" key="1">
    <citation type="journal article" date="2019" name="Mar. Drugs">
        <title>Comparative Genomics and CAZyme Genome Repertoires of Marine Zobellia amurskyensis KMM 3526(T) and Zobellia laminariae KMM 3676(T).</title>
        <authorList>
            <person name="Chernysheva N."/>
            <person name="Bystritskaya E."/>
            <person name="Stenkova A."/>
            <person name="Golovkin I."/>
            <person name="Nedashkovskaya O."/>
            <person name="Isaeva M."/>
        </authorList>
    </citation>
    <scope>NUCLEOTIDE SEQUENCE [LARGE SCALE GENOMIC DNA]</scope>
    <source>
        <strain evidence="3 4">KMM 3526</strain>
    </source>
</reference>
<comment type="caution">
    <text evidence="3">The sequence shown here is derived from an EMBL/GenBank/DDBJ whole genome shotgun (WGS) entry which is preliminary data.</text>
</comment>
<dbReference type="Pfam" id="PF00534">
    <property type="entry name" value="Glycos_transf_1"/>
    <property type="match status" value="1"/>
</dbReference>
<dbReference type="EMBL" id="RCNR01000009">
    <property type="protein sequence ID" value="MUH35597.1"/>
    <property type="molecule type" value="Genomic_DNA"/>
</dbReference>
<protein>
    <submittedName>
        <fullName evidence="3">Glycosyltransferase</fullName>
    </submittedName>
</protein>
<dbReference type="PANTHER" id="PTHR46401:SF2">
    <property type="entry name" value="GLYCOSYLTRANSFERASE WBBK-RELATED"/>
    <property type="match status" value="1"/>
</dbReference>
<dbReference type="SUPFAM" id="SSF53756">
    <property type="entry name" value="UDP-Glycosyltransferase/glycogen phosphorylase"/>
    <property type="match status" value="1"/>
</dbReference>
<keyword evidence="1 3" id="KW-0808">Transferase</keyword>
<gene>
    <name evidence="3" type="ORF">D9O36_07080</name>
</gene>
<evidence type="ECO:0000313" key="4">
    <source>
        <dbReference type="Proteomes" id="UP000540519"/>
    </source>
</evidence>
<dbReference type="GO" id="GO:0009103">
    <property type="term" value="P:lipopolysaccharide biosynthetic process"/>
    <property type="evidence" value="ECO:0007669"/>
    <property type="project" value="TreeGrafter"/>
</dbReference>
<organism evidence="3 4">
    <name type="scientific">Zobellia amurskyensis</name>
    <dbReference type="NCBI Taxonomy" id="248905"/>
    <lineage>
        <taxon>Bacteria</taxon>
        <taxon>Pseudomonadati</taxon>
        <taxon>Bacteroidota</taxon>
        <taxon>Flavobacteriia</taxon>
        <taxon>Flavobacteriales</taxon>
        <taxon>Flavobacteriaceae</taxon>
        <taxon>Zobellia</taxon>
    </lineage>
</organism>
<name>A0A7X2ZSJ8_9FLAO</name>
<dbReference type="Proteomes" id="UP000540519">
    <property type="component" value="Unassembled WGS sequence"/>
</dbReference>
<evidence type="ECO:0000313" key="3">
    <source>
        <dbReference type="EMBL" id="MUH35597.1"/>
    </source>
</evidence>
<feature type="domain" description="Glycosyl transferase family 1" evidence="2">
    <location>
        <begin position="188"/>
        <end position="316"/>
    </location>
</feature>
<dbReference type="OrthoDB" id="798298at2"/>
<dbReference type="AlphaFoldDB" id="A0A7X2ZSJ8"/>
<sequence>MKIIFLTHQENFLGYSMKRYTQFLSDGMQQRGHKTTIWGPKLYLSKNRPARGIGKWLRYIDQFLLFPIWFKYKSKDEPQTTLFVLIDQALGIWTPLINKKAHVLHCHDFIALNSALGKIKENPTSWSGKMYQQLIYKGFSKANNFISVSKNTQNELTNLLSKPPRINEQVYNAIDPSFKPGSKTKARTFISNRLSIDVSQGYILHVGGNTFYKNREGVLGIYEALRNQSTQSLPLLLVGGANKPSESLLKHYESSDYKNDIYFLPNVDDFFLLKAYQGACLLLYPSLFEGYGWPVGEALACGCLVITTNEAPMNEIGATAALYISRCPNEESLTWAKASAKIVEHTLLLSTKDKDKRIKEGLDSMIRFNEVSILNQIEFIYEKIIYQHALAEV</sequence>
<evidence type="ECO:0000259" key="2">
    <source>
        <dbReference type="Pfam" id="PF00534"/>
    </source>
</evidence>
<evidence type="ECO:0000256" key="1">
    <source>
        <dbReference type="ARBA" id="ARBA00022679"/>
    </source>
</evidence>
<dbReference type="RefSeq" id="WP_155599386.1">
    <property type="nucleotide sequence ID" value="NZ_RCNR01000009.1"/>
</dbReference>
<dbReference type="PANTHER" id="PTHR46401">
    <property type="entry name" value="GLYCOSYLTRANSFERASE WBBK-RELATED"/>
    <property type="match status" value="1"/>
</dbReference>
<dbReference type="GO" id="GO:0016757">
    <property type="term" value="F:glycosyltransferase activity"/>
    <property type="evidence" value="ECO:0007669"/>
    <property type="project" value="InterPro"/>
</dbReference>